<protein>
    <submittedName>
        <fullName evidence="1">PLC-like phosphodiesterase, TIM beta/alpha-barre l domain</fullName>
    </submittedName>
</protein>
<dbReference type="SUPFAM" id="SSF51695">
    <property type="entry name" value="PLC-like phosphodiesterases"/>
    <property type="match status" value="1"/>
</dbReference>
<dbReference type="Pfam" id="PF16670">
    <property type="entry name" value="PI-PLC-C1"/>
    <property type="match status" value="1"/>
</dbReference>
<dbReference type="GO" id="GO:0006629">
    <property type="term" value="P:lipid metabolic process"/>
    <property type="evidence" value="ECO:0007669"/>
    <property type="project" value="InterPro"/>
</dbReference>
<dbReference type="PANTHER" id="PTHR13593">
    <property type="match status" value="1"/>
</dbReference>
<dbReference type="InterPro" id="IPR032075">
    <property type="entry name" value="PI-PLC-C1"/>
</dbReference>
<keyword evidence="2" id="KW-1185">Reference proteome</keyword>
<gene>
    <name evidence="1" type="ORF">BN863_9330</name>
</gene>
<dbReference type="InterPro" id="IPR051057">
    <property type="entry name" value="PI-PLC_domain"/>
</dbReference>
<dbReference type="eggNOG" id="COG0121">
    <property type="taxonomic scope" value="Bacteria"/>
</dbReference>
<dbReference type="STRING" id="1347342.BN863_9330"/>
<name>T2KIL2_FORAG</name>
<dbReference type="EMBL" id="HG315671">
    <property type="protein sequence ID" value="CDF78645.1"/>
    <property type="molecule type" value="Genomic_DNA"/>
</dbReference>
<dbReference type="GO" id="GO:0008081">
    <property type="term" value="F:phosphoric diester hydrolase activity"/>
    <property type="evidence" value="ECO:0007669"/>
    <property type="project" value="InterPro"/>
</dbReference>
<dbReference type="AlphaFoldDB" id="T2KIL2"/>
<feature type="non-terminal residue" evidence="1">
    <location>
        <position position="1"/>
    </location>
</feature>
<dbReference type="Proteomes" id="UP000016160">
    <property type="component" value="Chromosome"/>
</dbReference>
<evidence type="ECO:0000313" key="2">
    <source>
        <dbReference type="Proteomes" id="UP000016160"/>
    </source>
</evidence>
<dbReference type="Gene3D" id="3.20.20.190">
    <property type="entry name" value="Phosphatidylinositol (PI) phosphodiesterase"/>
    <property type="match status" value="1"/>
</dbReference>
<reference evidence="1 2" key="1">
    <citation type="journal article" date="2013" name="Appl. Environ. Microbiol.">
        <title>The genome of the alga-associated marine flavobacterium Formosa agariphila KMM 3901T reveals a broad potential for degradation of algal polysaccharides.</title>
        <authorList>
            <person name="Mann A.J."/>
            <person name="Hahnke R.L."/>
            <person name="Huang S."/>
            <person name="Werner J."/>
            <person name="Xing P."/>
            <person name="Barbeyron T."/>
            <person name="Huettel B."/>
            <person name="Stueber K."/>
            <person name="Reinhardt R."/>
            <person name="Harder J."/>
            <person name="Gloeckner F.O."/>
            <person name="Amann R.I."/>
            <person name="Teeling H."/>
        </authorList>
    </citation>
    <scope>NUCLEOTIDE SEQUENCE [LARGE SCALE GENOMIC DNA]</scope>
    <source>
        <strain evidence="2">DSM 15362 / KCTC 12365 / LMG 23005 / KMM 3901</strain>
    </source>
</reference>
<accession>T2KIL2</accession>
<organism evidence="1 2">
    <name type="scientific">Formosa agariphila (strain DSM 15362 / KCTC 12365 / LMG 23005 / KMM 3901 / M-2Alg 35-1)</name>
    <dbReference type="NCBI Taxonomy" id="1347342"/>
    <lineage>
        <taxon>Bacteria</taxon>
        <taxon>Pseudomonadati</taxon>
        <taxon>Bacteroidota</taxon>
        <taxon>Flavobacteriia</taxon>
        <taxon>Flavobacteriales</taxon>
        <taxon>Flavobacteriaceae</taxon>
        <taxon>Formosa</taxon>
    </lineage>
</organism>
<proteinExistence type="predicted"/>
<dbReference type="PATRIC" id="fig|1347342.6.peg.943"/>
<sequence>VRSQHDALRINQLQVIGSHNSYKKEIEPKLYRFLEKKDTTNSIQSLQYTHIPILEQLDMGLRNLEIDVYADSKGGTYANPKGLSLAQPDEAFDPNKVMQKPGFKILHVIDIDFRTHYYTLDACLKDIKLWSEAHPNHEPIFVTLEAKDGKANMFGTQPEEFTTSLFAELDNALKSGLGSDKLITPDKVKGKYETLEQAVLNNNWPTLKDARGKFLFILDDSGRKRDLYIKGHPSLNNRAMFANANPGTPEAATLFRNNPEDKSIKDLVSKGYIIRTRADAGTKEARSNDYSHFNMAKDSGAQIITTDYYLPSTLFKSDYHISFENGTYVRKNPVTKK</sequence>
<evidence type="ECO:0000313" key="1">
    <source>
        <dbReference type="EMBL" id="CDF78645.1"/>
    </source>
</evidence>
<dbReference type="PANTHER" id="PTHR13593:SF140">
    <property type="entry name" value="PLC-LIKE PHOSPHODIESTERASE"/>
    <property type="match status" value="1"/>
</dbReference>
<dbReference type="InterPro" id="IPR017946">
    <property type="entry name" value="PLC-like_Pdiesterase_TIM-brl"/>
</dbReference>
<dbReference type="HOGENOM" id="CLU_045947_0_0_10"/>
<dbReference type="CDD" id="cd08589">
    <property type="entry name" value="PI-PLCc_SaPLC1_like"/>
    <property type="match status" value="1"/>
</dbReference>